<gene>
    <name evidence="3" type="ORF">SapgrDRAFT_0065</name>
</gene>
<feature type="domain" description="YARHG" evidence="2">
    <location>
        <begin position="187"/>
        <end position="268"/>
    </location>
</feature>
<evidence type="ECO:0000313" key="3">
    <source>
        <dbReference type="EMBL" id="EJF51826.1"/>
    </source>
</evidence>
<sequence>MYKKMIPLAFLGLFLAACAGEAETAATISESSMKTEEAADPYANLEAPEIPKTEPRPKLQHKAVGQHYSVAYASTEDNYYFFDDGRFVYASSSEYSPSILTGDWTAEGPKISFKNVVHYYGKPTGNMIPPCGSVCTYDDYGMRVEKYSQGVDPIDIDMGLGDEFPFEVSPHERKSSDIHAFLRAADSKRTYLEVSERPLQPSELKDKTAEELRLMRNEVFAAYGYKFKDEALKKHFRNQGFYSHSSDVNAFLSPLEKDNIALIKKVEAIKKK</sequence>
<evidence type="ECO:0000313" key="4">
    <source>
        <dbReference type="Proteomes" id="UP000005113"/>
    </source>
</evidence>
<feature type="chain" id="PRO_5003741725" description="YARHG domain-containing protein" evidence="1">
    <location>
        <begin position="20"/>
        <end position="272"/>
    </location>
</feature>
<proteinExistence type="predicted"/>
<dbReference type="Gene3D" id="1.20.58.1690">
    <property type="match status" value="1"/>
</dbReference>
<evidence type="ECO:0000256" key="1">
    <source>
        <dbReference type="SAM" id="SignalP"/>
    </source>
</evidence>
<dbReference type="EMBL" id="JH719942">
    <property type="protein sequence ID" value="EJF51826.1"/>
    <property type="molecule type" value="Genomic_DNA"/>
</dbReference>
<organism evidence="3 4">
    <name type="scientific">Saprospira grandis DSM 2844</name>
    <dbReference type="NCBI Taxonomy" id="694433"/>
    <lineage>
        <taxon>Bacteria</taxon>
        <taxon>Pseudomonadati</taxon>
        <taxon>Bacteroidota</taxon>
        <taxon>Saprospiria</taxon>
        <taxon>Saprospirales</taxon>
        <taxon>Saprospiraceae</taxon>
        <taxon>Saprospira</taxon>
    </lineage>
</organism>
<dbReference type="SMART" id="SM01324">
    <property type="entry name" value="YARHG"/>
    <property type="match status" value="1"/>
</dbReference>
<reference evidence="4" key="1">
    <citation type="journal article" date="2012" name="Stand. Genomic Sci.">
        <title>Permanent draft genome sequence of the gliding predator Saprospira grandis strain Sa g1 (= HR1).</title>
        <authorList>
            <person name="Mavromatis K."/>
            <person name="Chertkov O."/>
            <person name="Lapidus A."/>
            <person name="Nolan M."/>
            <person name="Lucas S."/>
            <person name="Tice H."/>
            <person name="Del Rio T.G."/>
            <person name="Cheng J.F."/>
            <person name="Han C."/>
            <person name="Tapia R."/>
            <person name="Bruce D."/>
            <person name="Goodwin L.A."/>
            <person name="Pitluck S."/>
            <person name="Huntemann M."/>
            <person name="Liolios K."/>
            <person name="Pagani I."/>
            <person name="Ivanova N."/>
            <person name="Mikhailova N."/>
            <person name="Pati A."/>
            <person name="Chen A."/>
            <person name="Palaniappan K."/>
            <person name="Land M."/>
            <person name="Brambilla E.M."/>
            <person name="Rohde M."/>
            <person name="Spring S."/>
            <person name="Goker M."/>
            <person name="Detter J.C."/>
            <person name="Bristow J."/>
            <person name="Eisen J.A."/>
            <person name="Markowitz V."/>
            <person name="Hugenholtz P."/>
            <person name="Kyrpides N.C."/>
            <person name="Klenk H.P."/>
            <person name="Woyke T."/>
        </authorList>
    </citation>
    <scope>NUCLEOTIDE SEQUENCE [LARGE SCALE GENOMIC DNA]</scope>
    <source>
        <strain evidence="4">DSM 2844</strain>
    </source>
</reference>
<dbReference type="InterPro" id="IPR038434">
    <property type="entry name" value="YARHG_sf"/>
</dbReference>
<dbReference type="PROSITE" id="PS51257">
    <property type="entry name" value="PROKAR_LIPOPROTEIN"/>
    <property type="match status" value="1"/>
</dbReference>
<keyword evidence="1" id="KW-0732">Signal</keyword>
<dbReference type="Proteomes" id="UP000005113">
    <property type="component" value="Unassembled WGS sequence"/>
</dbReference>
<dbReference type="InterPro" id="IPR025582">
    <property type="entry name" value="YARHG_dom"/>
</dbReference>
<dbReference type="RefSeq" id="WP_002656302.1">
    <property type="nucleotide sequence ID" value="NZ_JH719942.1"/>
</dbReference>
<dbReference type="AlphaFoldDB" id="J0XSE0"/>
<name>J0XSE0_9BACT</name>
<protein>
    <recommendedName>
        <fullName evidence="2">YARHG domain-containing protein</fullName>
    </recommendedName>
</protein>
<feature type="signal peptide" evidence="1">
    <location>
        <begin position="1"/>
        <end position="19"/>
    </location>
</feature>
<accession>J0XSE0</accession>
<dbReference type="HOGENOM" id="CLU_1022679_0_0_10"/>
<evidence type="ECO:0000259" key="2">
    <source>
        <dbReference type="SMART" id="SM01324"/>
    </source>
</evidence>
<dbReference type="Pfam" id="PF13308">
    <property type="entry name" value="YARHG"/>
    <property type="match status" value="1"/>
</dbReference>
<dbReference type="OrthoDB" id="353549at2"/>